<dbReference type="Proteomes" id="UP000199542">
    <property type="component" value="Unassembled WGS sequence"/>
</dbReference>
<dbReference type="EMBL" id="FMTM01000012">
    <property type="protein sequence ID" value="SCW83606.1"/>
    <property type="molecule type" value="Genomic_DNA"/>
</dbReference>
<protein>
    <submittedName>
        <fullName evidence="4">Entry exclusion protein TrbK, Ti-type</fullName>
    </submittedName>
</protein>
<dbReference type="InterPro" id="IPR020065">
    <property type="entry name" value="Conjugal_tfr_protein_TrbK"/>
</dbReference>
<dbReference type="NCBIfam" id="TIGR04361">
    <property type="entry name" value="TrbK_Ti"/>
    <property type="match status" value="1"/>
</dbReference>
<keyword evidence="2" id="KW-1133">Transmembrane helix</keyword>
<dbReference type="AlphaFoldDB" id="A0A1G4TQD4"/>
<gene>
    <name evidence="4" type="ORF">SAMN02927900_05461</name>
</gene>
<sequence>MSPRQVIIVALVGIGSAAGASVITWLVVQPQAAPVSASGTATRNSYSDEEQRRHREEFFSGNPDRGIRGGQEMKPRW</sequence>
<dbReference type="InterPro" id="IPR024475">
    <property type="entry name" value="TrbJ/K_C"/>
</dbReference>
<feature type="compositionally biased region" description="Basic and acidic residues" evidence="1">
    <location>
        <begin position="65"/>
        <end position="77"/>
    </location>
</feature>
<evidence type="ECO:0000256" key="1">
    <source>
        <dbReference type="SAM" id="MobiDB-lite"/>
    </source>
</evidence>
<keyword evidence="2" id="KW-0812">Transmembrane</keyword>
<reference evidence="4 5" key="1">
    <citation type="submission" date="2016-10" db="EMBL/GenBank/DDBJ databases">
        <authorList>
            <person name="de Groot N.N."/>
        </authorList>
    </citation>
    <scope>NUCLEOTIDE SEQUENCE [LARGE SCALE GENOMIC DNA]</scope>
    <source>
        <strain evidence="4 5">CGMCC 1.3401</strain>
    </source>
</reference>
<proteinExistence type="predicted"/>
<name>A0A1G4TQD4_9HYPH</name>
<feature type="transmembrane region" description="Helical" evidence="2">
    <location>
        <begin position="6"/>
        <end position="28"/>
    </location>
</feature>
<feature type="compositionally biased region" description="Basic and acidic residues" evidence="1">
    <location>
        <begin position="49"/>
        <end position="58"/>
    </location>
</feature>
<dbReference type="RefSeq" id="WP_092587898.1">
    <property type="nucleotide sequence ID" value="NZ_FMTM01000012.1"/>
</dbReference>
<evidence type="ECO:0000259" key="3">
    <source>
        <dbReference type="Pfam" id="PF10907"/>
    </source>
</evidence>
<feature type="region of interest" description="Disordered" evidence="1">
    <location>
        <begin position="34"/>
        <end position="77"/>
    </location>
</feature>
<accession>A0A1G4TQD4</accession>
<keyword evidence="2" id="KW-0472">Membrane</keyword>
<dbReference type="Pfam" id="PF10907">
    <property type="entry name" value="DUF2749"/>
    <property type="match status" value="1"/>
</dbReference>
<evidence type="ECO:0000256" key="2">
    <source>
        <dbReference type="SAM" id="Phobius"/>
    </source>
</evidence>
<evidence type="ECO:0000313" key="4">
    <source>
        <dbReference type="EMBL" id="SCW83606.1"/>
    </source>
</evidence>
<feature type="domain" description="Type IV conjugative transfer protein TrbJ/K C-terminal" evidence="3">
    <location>
        <begin position="1"/>
        <end position="77"/>
    </location>
</feature>
<organism evidence="4 5">
    <name type="scientific">Rhizobium mongolense subsp. loessense</name>
    <dbReference type="NCBI Taxonomy" id="158890"/>
    <lineage>
        <taxon>Bacteria</taxon>
        <taxon>Pseudomonadati</taxon>
        <taxon>Pseudomonadota</taxon>
        <taxon>Alphaproteobacteria</taxon>
        <taxon>Hyphomicrobiales</taxon>
        <taxon>Rhizobiaceae</taxon>
        <taxon>Rhizobium/Agrobacterium group</taxon>
        <taxon>Rhizobium</taxon>
    </lineage>
</organism>
<evidence type="ECO:0000313" key="5">
    <source>
        <dbReference type="Proteomes" id="UP000199542"/>
    </source>
</evidence>